<evidence type="ECO:0000313" key="3">
    <source>
        <dbReference type="Proteomes" id="UP000054485"/>
    </source>
</evidence>
<feature type="region of interest" description="Disordered" evidence="1">
    <location>
        <begin position="280"/>
        <end position="300"/>
    </location>
</feature>
<gene>
    <name evidence="2" type="ORF">CY34DRAFT_108007</name>
</gene>
<dbReference type="Proteomes" id="UP000054485">
    <property type="component" value="Unassembled WGS sequence"/>
</dbReference>
<dbReference type="PANTHER" id="PTHR45691">
    <property type="entry name" value="PROTEIN DIAPHANOUS"/>
    <property type="match status" value="1"/>
</dbReference>
<reference evidence="2 3" key="1">
    <citation type="submission" date="2014-04" db="EMBL/GenBank/DDBJ databases">
        <authorList>
            <consortium name="DOE Joint Genome Institute"/>
            <person name="Kuo A."/>
            <person name="Ruytinx J."/>
            <person name="Rineau F."/>
            <person name="Colpaert J."/>
            <person name="Kohler A."/>
            <person name="Nagy L.G."/>
            <person name="Floudas D."/>
            <person name="Copeland A."/>
            <person name="Barry K.W."/>
            <person name="Cichocki N."/>
            <person name="Veneault-Fourrey C."/>
            <person name="LaButti K."/>
            <person name="Lindquist E.A."/>
            <person name="Lipzen A."/>
            <person name="Lundell T."/>
            <person name="Morin E."/>
            <person name="Murat C."/>
            <person name="Sun H."/>
            <person name="Tunlid A."/>
            <person name="Henrissat B."/>
            <person name="Grigoriev I.V."/>
            <person name="Hibbett D.S."/>
            <person name="Martin F."/>
            <person name="Nordberg H.P."/>
            <person name="Cantor M.N."/>
            <person name="Hua S.X."/>
        </authorList>
    </citation>
    <scope>NUCLEOTIDE SEQUENCE [LARGE SCALE GENOMIC DNA]</scope>
    <source>
        <strain evidence="2 3">UH-Slu-Lm8-n1</strain>
    </source>
</reference>
<evidence type="ECO:0000313" key="2">
    <source>
        <dbReference type="EMBL" id="KIK39915.1"/>
    </source>
</evidence>
<dbReference type="OrthoDB" id="2685685at2759"/>
<feature type="compositionally biased region" description="Low complexity" evidence="1">
    <location>
        <begin position="349"/>
        <end position="367"/>
    </location>
</feature>
<dbReference type="AlphaFoldDB" id="A0A0C9ZQC9"/>
<feature type="region of interest" description="Disordered" evidence="1">
    <location>
        <begin position="349"/>
        <end position="368"/>
    </location>
</feature>
<dbReference type="GO" id="GO:0005884">
    <property type="term" value="C:actin filament"/>
    <property type="evidence" value="ECO:0007669"/>
    <property type="project" value="TreeGrafter"/>
</dbReference>
<accession>A0A0C9ZQC9</accession>
<proteinExistence type="predicted"/>
<reference evidence="3" key="2">
    <citation type="submission" date="2015-01" db="EMBL/GenBank/DDBJ databases">
        <title>Evolutionary Origins and Diversification of the Mycorrhizal Mutualists.</title>
        <authorList>
            <consortium name="DOE Joint Genome Institute"/>
            <consortium name="Mycorrhizal Genomics Consortium"/>
            <person name="Kohler A."/>
            <person name="Kuo A."/>
            <person name="Nagy L.G."/>
            <person name="Floudas D."/>
            <person name="Copeland A."/>
            <person name="Barry K.W."/>
            <person name="Cichocki N."/>
            <person name="Veneault-Fourrey C."/>
            <person name="LaButti K."/>
            <person name="Lindquist E.A."/>
            <person name="Lipzen A."/>
            <person name="Lundell T."/>
            <person name="Morin E."/>
            <person name="Murat C."/>
            <person name="Riley R."/>
            <person name="Ohm R."/>
            <person name="Sun H."/>
            <person name="Tunlid A."/>
            <person name="Henrissat B."/>
            <person name="Grigoriev I.V."/>
            <person name="Hibbett D.S."/>
            <person name="Martin F."/>
        </authorList>
    </citation>
    <scope>NUCLEOTIDE SEQUENCE [LARGE SCALE GENOMIC DNA]</scope>
    <source>
        <strain evidence="3">UH-Slu-Lm8-n1</strain>
    </source>
</reference>
<sequence length="628" mass="67457">MSSHSTSVPATATANQALIAFVTQLTAMVQDVIRLPSQEEKMELSWNIACEVNDTIRSYGKEASYVPPGLLKTLSATPPIASAASVTAPVSTPAPPPASTPAPPPAPTPAPAPPPAYAPASDASIHMPQCAASGENAPVGSLTIQKHRHSISPPLPHANWSWKPVIKSKEFLSDMDTTDTGKMKRKGKAPEVDGDEDDNVINVNGRPDVEPQKLTRKAIIPAKQQGTLKASPLDVIADDDNDDEEEEDNELEKEDEEAQGRSKASSVFFLIFAGPSRILSTQSKGKTTGRKTKVQELPSAGGPLPPCDRCQAKNIECCPQFMKKHYVAQMACIWPGTQSATVASTTDTAPPAATVTTRSKTTRSKATGNTMVEKSNAKVNPIEEENDNFEMLDGTVDHWIEPGTNELPPPPPSPAMASEDDIQFSPLTVVHSTPTPAMPSGPGQPTLYPLSHDQMEAMLAQICLEMEELCIRDRLEIDFYAMSVQVDVIEWDMHMQCGLLSECTTKVRDIVRYLREQRSGQMTGLTPPPAFNPPPITVPGPSINVSWMSAQTSGDALGDTADGLLVARHNRVSFTPTNIPSLTMRQSKLSVPSVAGPSRAPADVQSISAPLQRPQFGPLSHQGRSWSD</sequence>
<dbReference type="GO" id="GO:0030041">
    <property type="term" value="P:actin filament polymerization"/>
    <property type="evidence" value="ECO:0007669"/>
    <property type="project" value="TreeGrafter"/>
</dbReference>
<name>A0A0C9ZQC9_9AGAM</name>
<dbReference type="HOGENOM" id="CLU_435587_0_0_1"/>
<keyword evidence="3" id="KW-1185">Reference proteome</keyword>
<feature type="region of interest" description="Disordered" evidence="1">
    <location>
        <begin position="590"/>
        <end position="628"/>
    </location>
</feature>
<protein>
    <submittedName>
        <fullName evidence="2">Uncharacterized protein</fullName>
    </submittedName>
</protein>
<feature type="region of interest" description="Disordered" evidence="1">
    <location>
        <begin position="87"/>
        <end position="122"/>
    </location>
</feature>
<feature type="compositionally biased region" description="Acidic residues" evidence="1">
    <location>
        <begin position="236"/>
        <end position="257"/>
    </location>
</feature>
<organism evidence="2 3">
    <name type="scientific">Suillus luteus UH-Slu-Lm8-n1</name>
    <dbReference type="NCBI Taxonomy" id="930992"/>
    <lineage>
        <taxon>Eukaryota</taxon>
        <taxon>Fungi</taxon>
        <taxon>Dikarya</taxon>
        <taxon>Basidiomycota</taxon>
        <taxon>Agaricomycotina</taxon>
        <taxon>Agaricomycetes</taxon>
        <taxon>Agaricomycetidae</taxon>
        <taxon>Boletales</taxon>
        <taxon>Suillineae</taxon>
        <taxon>Suillaceae</taxon>
        <taxon>Suillus</taxon>
    </lineage>
</organism>
<dbReference type="EMBL" id="KN835323">
    <property type="protein sequence ID" value="KIK39915.1"/>
    <property type="molecule type" value="Genomic_DNA"/>
</dbReference>
<dbReference type="PANTHER" id="PTHR45691:SF6">
    <property type="entry name" value="PROTEIN DIAPHANOUS"/>
    <property type="match status" value="1"/>
</dbReference>
<feature type="region of interest" description="Disordered" evidence="1">
    <location>
        <begin position="176"/>
        <end position="208"/>
    </location>
</feature>
<dbReference type="InterPro" id="IPR051412">
    <property type="entry name" value="Formin_Homology_Diaphanous_sf"/>
</dbReference>
<feature type="region of interest" description="Disordered" evidence="1">
    <location>
        <begin position="220"/>
        <end position="262"/>
    </location>
</feature>
<feature type="compositionally biased region" description="Pro residues" evidence="1">
    <location>
        <begin position="92"/>
        <end position="117"/>
    </location>
</feature>
<dbReference type="InParanoid" id="A0A0C9ZQC9"/>
<evidence type="ECO:0000256" key="1">
    <source>
        <dbReference type="SAM" id="MobiDB-lite"/>
    </source>
</evidence>